<keyword evidence="9" id="KW-1185">Reference proteome</keyword>
<dbReference type="RefSeq" id="WP_306886056.1">
    <property type="nucleotide sequence ID" value="NZ_JAUSUL010000002.1"/>
</dbReference>
<evidence type="ECO:0000256" key="1">
    <source>
        <dbReference type="ARBA" id="ARBA00004496"/>
    </source>
</evidence>
<dbReference type="NCBIfam" id="TIGR00080">
    <property type="entry name" value="pimt"/>
    <property type="match status" value="1"/>
</dbReference>
<comment type="catalytic activity">
    <reaction evidence="7">
        <text>[protein]-L-isoaspartate + S-adenosyl-L-methionine = [protein]-L-isoaspartate alpha-methyl ester + S-adenosyl-L-homocysteine</text>
        <dbReference type="Rhea" id="RHEA:12705"/>
        <dbReference type="Rhea" id="RHEA-COMP:12143"/>
        <dbReference type="Rhea" id="RHEA-COMP:12144"/>
        <dbReference type="ChEBI" id="CHEBI:57856"/>
        <dbReference type="ChEBI" id="CHEBI:59789"/>
        <dbReference type="ChEBI" id="CHEBI:90596"/>
        <dbReference type="ChEBI" id="CHEBI:90598"/>
        <dbReference type="EC" id="2.1.1.77"/>
    </reaction>
</comment>
<dbReference type="InterPro" id="IPR029063">
    <property type="entry name" value="SAM-dependent_MTases_sf"/>
</dbReference>
<evidence type="ECO:0000256" key="7">
    <source>
        <dbReference type="HAMAP-Rule" id="MF_00090"/>
    </source>
</evidence>
<proteinExistence type="inferred from homology"/>
<dbReference type="GO" id="GO:0030091">
    <property type="term" value="P:protein repair"/>
    <property type="evidence" value="ECO:0007669"/>
    <property type="project" value="UniProtKB-UniRule"/>
</dbReference>
<evidence type="ECO:0000256" key="2">
    <source>
        <dbReference type="ARBA" id="ARBA00005369"/>
    </source>
</evidence>
<comment type="caution">
    <text evidence="8">The sequence shown here is derived from an EMBL/GenBank/DDBJ whole genome shotgun (WGS) entry which is preliminary data.</text>
</comment>
<evidence type="ECO:0000256" key="6">
    <source>
        <dbReference type="ARBA" id="ARBA00022691"/>
    </source>
</evidence>
<dbReference type="SUPFAM" id="SSF53335">
    <property type="entry name" value="S-adenosyl-L-methionine-dependent methyltransferases"/>
    <property type="match status" value="1"/>
</dbReference>
<evidence type="ECO:0000256" key="4">
    <source>
        <dbReference type="ARBA" id="ARBA00022603"/>
    </source>
</evidence>
<dbReference type="GO" id="GO:0004719">
    <property type="term" value="F:protein-L-isoaspartate (D-aspartate) O-methyltransferase activity"/>
    <property type="evidence" value="ECO:0007669"/>
    <property type="project" value="UniProtKB-UniRule"/>
</dbReference>
<dbReference type="GO" id="GO:0032259">
    <property type="term" value="P:methylation"/>
    <property type="evidence" value="ECO:0007669"/>
    <property type="project" value="UniProtKB-KW"/>
</dbReference>
<evidence type="ECO:0000256" key="3">
    <source>
        <dbReference type="ARBA" id="ARBA00022490"/>
    </source>
</evidence>
<dbReference type="AlphaFoldDB" id="A0AAE4ATF5"/>
<dbReference type="EMBL" id="JAUSUL010000002">
    <property type="protein sequence ID" value="MDQ0316228.1"/>
    <property type="molecule type" value="Genomic_DNA"/>
</dbReference>
<dbReference type="PROSITE" id="PS01279">
    <property type="entry name" value="PCMT"/>
    <property type="match status" value="1"/>
</dbReference>
<dbReference type="GO" id="GO:0005737">
    <property type="term" value="C:cytoplasm"/>
    <property type="evidence" value="ECO:0007669"/>
    <property type="project" value="UniProtKB-SubCell"/>
</dbReference>
<dbReference type="FunFam" id="3.40.50.150:FF:000010">
    <property type="entry name" value="Protein-L-isoaspartate O-methyltransferase"/>
    <property type="match status" value="1"/>
</dbReference>
<sequence>MGASDEPLYGEPTEADRVSLAELILQLRANGIRDRRVLSAIEAIPRRLFLGFRHQDLAYADRALPIECGQTISQPTIVAMMTEALDVQPDHRVLEIGTGSGYQAAVLAKLAREVYTVERYRSLLEMAQDRFKALKLENIKTQVGDGFDGWAEAAPFHRIIVTAASEDVPETLASQLVDHGLMIIPIGTPGGVQDLVKVTKIGSRREQTSICAVRFVPMVHGVAERL</sequence>
<dbReference type="InterPro" id="IPR000682">
    <property type="entry name" value="PCMT"/>
</dbReference>
<keyword evidence="4 7" id="KW-0489">Methyltransferase</keyword>
<dbReference type="PANTHER" id="PTHR11579">
    <property type="entry name" value="PROTEIN-L-ISOASPARTATE O-METHYLTRANSFERASE"/>
    <property type="match status" value="1"/>
</dbReference>
<dbReference type="PANTHER" id="PTHR11579:SF0">
    <property type="entry name" value="PROTEIN-L-ISOASPARTATE(D-ASPARTATE) O-METHYLTRANSFERASE"/>
    <property type="match status" value="1"/>
</dbReference>
<dbReference type="Gene3D" id="3.40.50.150">
    <property type="entry name" value="Vaccinia Virus protein VP39"/>
    <property type="match status" value="1"/>
</dbReference>
<dbReference type="EC" id="2.1.1.77" evidence="7"/>
<organism evidence="8 9">
    <name type="scientific">Amorphus orientalis</name>
    <dbReference type="NCBI Taxonomy" id="649198"/>
    <lineage>
        <taxon>Bacteria</taxon>
        <taxon>Pseudomonadati</taxon>
        <taxon>Pseudomonadota</taxon>
        <taxon>Alphaproteobacteria</taxon>
        <taxon>Hyphomicrobiales</taxon>
        <taxon>Amorphaceae</taxon>
        <taxon>Amorphus</taxon>
    </lineage>
</organism>
<evidence type="ECO:0000256" key="5">
    <source>
        <dbReference type="ARBA" id="ARBA00022679"/>
    </source>
</evidence>
<dbReference type="CDD" id="cd02440">
    <property type="entry name" value="AdoMet_MTases"/>
    <property type="match status" value="1"/>
</dbReference>
<dbReference type="NCBIfam" id="NF001453">
    <property type="entry name" value="PRK00312.1"/>
    <property type="match status" value="1"/>
</dbReference>
<name>A0AAE4ATF5_9HYPH</name>
<comment type="subcellular location">
    <subcellularLocation>
        <location evidence="1 7">Cytoplasm</location>
    </subcellularLocation>
</comment>
<reference evidence="8" key="1">
    <citation type="submission" date="2023-07" db="EMBL/GenBank/DDBJ databases">
        <title>Genomic Encyclopedia of Type Strains, Phase IV (KMG-IV): sequencing the most valuable type-strain genomes for metagenomic binning, comparative biology and taxonomic classification.</title>
        <authorList>
            <person name="Goeker M."/>
        </authorList>
    </citation>
    <scope>NUCLEOTIDE SEQUENCE</scope>
    <source>
        <strain evidence="8">DSM 21202</strain>
    </source>
</reference>
<keyword evidence="3 7" id="KW-0963">Cytoplasm</keyword>
<keyword evidence="5 7" id="KW-0808">Transferase</keyword>
<evidence type="ECO:0000313" key="8">
    <source>
        <dbReference type="EMBL" id="MDQ0316228.1"/>
    </source>
</evidence>
<comment type="function">
    <text evidence="7">Catalyzes the methyl esterification of L-isoaspartyl residues in peptides and proteins that result from spontaneous decomposition of normal L-aspartyl and L-asparaginyl residues. It plays a role in the repair and/or degradation of damaged proteins.</text>
</comment>
<keyword evidence="6 7" id="KW-0949">S-adenosyl-L-methionine</keyword>
<dbReference type="Proteomes" id="UP001229244">
    <property type="component" value="Unassembled WGS sequence"/>
</dbReference>
<protein>
    <recommendedName>
        <fullName evidence="7">Protein-L-isoaspartate O-methyltransferase</fullName>
        <ecNumber evidence="7">2.1.1.77</ecNumber>
    </recommendedName>
    <alternativeName>
        <fullName evidence="7">L-isoaspartyl protein carboxyl methyltransferase</fullName>
    </alternativeName>
    <alternativeName>
        <fullName evidence="7">Protein L-isoaspartyl methyltransferase</fullName>
    </alternativeName>
    <alternativeName>
        <fullName evidence="7">Protein-beta-aspartate methyltransferase</fullName>
        <shortName evidence="7">PIMT</shortName>
    </alternativeName>
</protein>
<evidence type="ECO:0000313" key="9">
    <source>
        <dbReference type="Proteomes" id="UP001229244"/>
    </source>
</evidence>
<accession>A0AAE4ATF5</accession>
<gene>
    <name evidence="7" type="primary">pcm</name>
    <name evidence="8" type="ORF">J2S73_002685</name>
</gene>
<feature type="active site" evidence="7">
    <location>
        <position position="73"/>
    </location>
</feature>
<dbReference type="Pfam" id="PF01135">
    <property type="entry name" value="PCMT"/>
    <property type="match status" value="1"/>
</dbReference>
<comment type="similarity">
    <text evidence="2 7">Belongs to the methyltransferase superfamily. L-isoaspartyl/D-aspartyl protein methyltransferase family.</text>
</comment>
<dbReference type="HAMAP" id="MF_00090">
    <property type="entry name" value="PIMT"/>
    <property type="match status" value="1"/>
</dbReference>